<evidence type="ECO:0000313" key="7">
    <source>
        <dbReference type="EMBL" id="SDP62894.1"/>
    </source>
</evidence>
<evidence type="ECO:0000256" key="5">
    <source>
        <dbReference type="ARBA" id="ARBA00022833"/>
    </source>
</evidence>
<dbReference type="InterPro" id="IPR001279">
    <property type="entry name" value="Metallo-B-lactamas"/>
</dbReference>
<feature type="domain" description="Metallo-beta-lactamase" evidence="6">
    <location>
        <begin position="38"/>
        <end position="232"/>
    </location>
</feature>
<keyword evidence="4" id="KW-0378">Hydrolase</keyword>
<dbReference type="AlphaFoldDB" id="A0A1H0U9P5"/>
<evidence type="ECO:0000256" key="3">
    <source>
        <dbReference type="ARBA" id="ARBA00022723"/>
    </source>
</evidence>
<protein>
    <submittedName>
        <fullName evidence="7">Glyoxylase, beta-lactamase superfamily II</fullName>
    </submittedName>
</protein>
<comment type="similarity">
    <text evidence="2">Belongs to the metallo-beta-lactamase superfamily.</text>
</comment>
<comment type="cofactor">
    <cofactor evidence="1">
        <name>Zn(2+)</name>
        <dbReference type="ChEBI" id="CHEBI:29105"/>
    </cofactor>
</comment>
<dbReference type="PANTHER" id="PTHR42978:SF7">
    <property type="entry name" value="METALLO-HYDROLASE RV2300C-RELATED"/>
    <property type="match status" value="1"/>
</dbReference>
<dbReference type="GO" id="GO:0046872">
    <property type="term" value="F:metal ion binding"/>
    <property type="evidence" value="ECO:0007669"/>
    <property type="project" value="UniProtKB-KW"/>
</dbReference>
<accession>A0A1H0U9P5</accession>
<evidence type="ECO:0000313" key="8">
    <source>
        <dbReference type="Proteomes" id="UP000199073"/>
    </source>
</evidence>
<dbReference type="EMBL" id="FNJI01000030">
    <property type="protein sequence ID" value="SDP62894.1"/>
    <property type="molecule type" value="Genomic_DNA"/>
</dbReference>
<keyword evidence="8" id="KW-1185">Reference proteome</keyword>
<dbReference type="CDD" id="cd07729">
    <property type="entry name" value="AHL_lactonase_MBL-fold"/>
    <property type="match status" value="1"/>
</dbReference>
<dbReference type="Gene3D" id="3.60.15.10">
    <property type="entry name" value="Ribonuclease Z/Hydroxyacylglutathione hydrolase-like"/>
    <property type="match status" value="1"/>
</dbReference>
<dbReference type="SUPFAM" id="SSF56281">
    <property type="entry name" value="Metallo-hydrolase/oxidoreductase"/>
    <property type="match status" value="1"/>
</dbReference>
<evidence type="ECO:0000256" key="4">
    <source>
        <dbReference type="ARBA" id="ARBA00022801"/>
    </source>
</evidence>
<dbReference type="STRING" id="91360.SAMN05660330_03446"/>
<dbReference type="OrthoDB" id="9773738at2"/>
<reference evidence="7 8" key="1">
    <citation type="submission" date="2016-10" db="EMBL/GenBank/DDBJ databases">
        <authorList>
            <person name="de Groot N.N."/>
        </authorList>
    </citation>
    <scope>NUCLEOTIDE SEQUENCE [LARGE SCALE GENOMIC DNA]</scope>
    <source>
        <strain evidence="7 8">DSM 12130</strain>
    </source>
</reference>
<dbReference type="GO" id="GO:0016787">
    <property type="term" value="F:hydrolase activity"/>
    <property type="evidence" value="ECO:0007669"/>
    <property type="project" value="UniProtKB-KW"/>
</dbReference>
<dbReference type="InterPro" id="IPR036866">
    <property type="entry name" value="RibonucZ/Hydroxyglut_hydro"/>
</dbReference>
<evidence type="ECO:0000256" key="1">
    <source>
        <dbReference type="ARBA" id="ARBA00001947"/>
    </source>
</evidence>
<proteinExistence type="inferred from homology"/>
<keyword evidence="5" id="KW-0862">Zinc</keyword>
<organism evidence="7 8">
    <name type="scientific">Desulforhopalus singaporensis</name>
    <dbReference type="NCBI Taxonomy" id="91360"/>
    <lineage>
        <taxon>Bacteria</taxon>
        <taxon>Pseudomonadati</taxon>
        <taxon>Thermodesulfobacteriota</taxon>
        <taxon>Desulfobulbia</taxon>
        <taxon>Desulfobulbales</taxon>
        <taxon>Desulfocapsaceae</taxon>
        <taxon>Desulforhopalus</taxon>
    </lineage>
</organism>
<dbReference type="Pfam" id="PF00753">
    <property type="entry name" value="Lactamase_B"/>
    <property type="match status" value="1"/>
</dbReference>
<sequence>MHGGKVSYSITPILTGVRNPDQGIMTYQQGYGKRIWLPIWAFLLQGKDHTIMVDTGLDENELITPPGFKEETGMEPVTLREGLQQEGLVPDDVDIVINTHLHDDHCGNNGLFNKAVFYVHEAEVKFCKNPHPIDHRYDDYFIEGLEFTYVTDGQQIVSGVKVLHSPGHTMGGLSVIVKTGEGNVVITGFCCNRKNFPENGPAVCPGVHLDAVAAWESIQRIRQLGMTILPMHDLLLKKISG</sequence>
<dbReference type="PANTHER" id="PTHR42978">
    <property type="entry name" value="QUORUM-QUENCHING LACTONASE YTNP-RELATED-RELATED"/>
    <property type="match status" value="1"/>
</dbReference>
<evidence type="ECO:0000256" key="2">
    <source>
        <dbReference type="ARBA" id="ARBA00007749"/>
    </source>
</evidence>
<gene>
    <name evidence="7" type="ORF">SAMN05660330_03446</name>
</gene>
<dbReference type="Proteomes" id="UP000199073">
    <property type="component" value="Unassembled WGS sequence"/>
</dbReference>
<name>A0A1H0U9P5_9BACT</name>
<dbReference type="InterPro" id="IPR051013">
    <property type="entry name" value="MBL_superfamily_lactonases"/>
</dbReference>
<dbReference type="SMART" id="SM00849">
    <property type="entry name" value="Lactamase_B"/>
    <property type="match status" value="1"/>
</dbReference>
<keyword evidence="3" id="KW-0479">Metal-binding</keyword>
<evidence type="ECO:0000259" key="6">
    <source>
        <dbReference type="SMART" id="SM00849"/>
    </source>
</evidence>